<comment type="caution">
    <text evidence="4">The sequence shown here is derived from an EMBL/GenBank/DDBJ whole genome shotgun (WGS) entry which is preliminary data.</text>
</comment>
<dbReference type="EMBL" id="JXRA01000028">
    <property type="protein sequence ID" value="KIO77833.1"/>
    <property type="molecule type" value="Genomic_DNA"/>
</dbReference>
<evidence type="ECO:0000313" key="5">
    <source>
        <dbReference type="Proteomes" id="UP000032049"/>
    </source>
</evidence>
<dbReference type="PANTHER" id="PTHR43479:SF20">
    <property type="entry name" value="HTH TETR-TYPE DOMAIN-CONTAINING PROTEIN"/>
    <property type="match status" value="1"/>
</dbReference>
<dbReference type="GO" id="GO:0003677">
    <property type="term" value="F:DNA binding"/>
    <property type="evidence" value="ECO:0007669"/>
    <property type="project" value="UniProtKB-UniRule"/>
</dbReference>
<dbReference type="InterPro" id="IPR001647">
    <property type="entry name" value="HTH_TetR"/>
</dbReference>
<dbReference type="PANTHER" id="PTHR43479">
    <property type="entry name" value="ACREF/ENVCD OPERON REPRESSOR-RELATED"/>
    <property type="match status" value="1"/>
</dbReference>
<evidence type="ECO:0000256" key="1">
    <source>
        <dbReference type="ARBA" id="ARBA00023125"/>
    </source>
</evidence>
<proteinExistence type="predicted"/>
<dbReference type="Gene3D" id="1.10.357.10">
    <property type="entry name" value="Tetracycline Repressor, domain 2"/>
    <property type="match status" value="1"/>
</dbReference>
<evidence type="ECO:0000313" key="4">
    <source>
        <dbReference type="EMBL" id="KIO77833.1"/>
    </source>
</evidence>
<evidence type="ECO:0000256" key="2">
    <source>
        <dbReference type="PROSITE-ProRule" id="PRU00335"/>
    </source>
</evidence>
<name>A0A0D0F874_9SPHI</name>
<gene>
    <name evidence="4" type="ORF">TH53_06740</name>
</gene>
<feature type="domain" description="HTH tetR-type" evidence="3">
    <location>
        <begin position="14"/>
        <end position="74"/>
    </location>
</feature>
<evidence type="ECO:0000259" key="3">
    <source>
        <dbReference type="PROSITE" id="PS50977"/>
    </source>
</evidence>
<dbReference type="AlphaFoldDB" id="A0A0D0F874"/>
<protein>
    <submittedName>
        <fullName evidence="4">TetR family transcriptional regulator</fullName>
    </submittedName>
</protein>
<dbReference type="Pfam" id="PF00440">
    <property type="entry name" value="TetR_N"/>
    <property type="match status" value="1"/>
</dbReference>
<dbReference type="OrthoDB" id="836882at2"/>
<dbReference type="InterPro" id="IPR009057">
    <property type="entry name" value="Homeodomain-like_sf"/>
</dbReference>
<keyword evidence="5" id="KW-1185">Reference proteome</keyword>
<keyword evidence="1 2" id="KW-0238">DNA-binding</keyword>
<accession>A0A0D0F874</accession>
<dbReference type="RefSeq" id="WP_041879978.1">
    <property type="nucleotide sequence ID" value="NZ_CP157278.1"/>
</dbReference>
<dbReference type="STRING" id="1503925.TH53_06740"/>
<feature type="DNA-binding region" description="H-T-H motif" evidence="2">
    <location>
        <begin position="37"/>
        <end position="56"/>
    </location>
</feature>
<dbReference type="Proteomes" id="UP000032049">
    <property type="component" value="Unassembled WGS sequence"/>
</dbReference>
<sequence>MTRKITNGPLRNKERTKDKLMNAVGAILKKEGFRGLNVSKVATKANLDRKLIYDYFGSMEGLVKEYLNSRDFYSIDINQTKEIVEQGRSDMGKETLCNLLESQLDSLVANEELRRIISWGVCESSKALEELNEKREFLGEQFFSEITDGYFKNKDQNIRPVVGLLIGGIYYMTLIANTNNGLVCGLDIRKKEAQEEIKKTIKQIIEWAYA</sequence>
<organism evidence="4 5">
    <name type="scientific">Pedobacter lusitanus</name>
    <dbReference type="NCBI Taxonomy" id="1503925"/>
    <lineage>
        <taxon>Bacteria</taxon>
        <taxon>Pseudomonadati</taxon>
        <taxon>Bacteroidota</taxon>
        <taxon>Sphingobacteriia</taxon>
        <taxon>Sphingobacteriales</taxon>
        <taxon>Sphingobacteriaceae</taxon>
        <taxon>Pedobacter</taxon>
    </lineage>
</organism>
<dbReference type="SUPFAM" id="SSF46689">
    <property type="entry name" value="Homeodomain-like"/>
    <property type="match status" value="1"/>
</dbReference>
<dbReference type="InterPro" id="IPR050624">
    <property type="entry name" value="HTH-type_Tx_Regulator"/>
</dbReference>
<dbReference type="PROSITE" id="PS50977">
    <property type="entry name" value="HTH_TETR_2"/>
    <property type="match status" value="1"/>
</dbReference>
<reference evidence="4 5" key="1">
    <citation type="submission" date="2015-01" db="EMBL/GenBank/DDBJ databases">
        <title>Draft genome sequence of Pedobacter sp. NL19 isolated from sludge of an effluent treatment pond in an abandoned uranium mine.</title>
        <authorList>
            <person name="Santos T."/>
            <person name="Caetano T."/>
            <person name="Covas C."/>
            <person name="Cruz A."/>
            <person name="Mendo S."/>
        </authorList>
    </citation>
    <scope>NUCLEOTIDE SEQUENCE [LARGE SCALE GENOMIC DNA]</scope>
    <source>
        <strain evidence="4 5">NL19</strain>
    </source>
</reference>